<reference evidence="4 5" key="1">
    <citation type="journal article" date="2010" name="Nature">
        <title>Genome sequencing and analysis of the model grass Brachypodium distachyon.</title>
        <authorList>
            <consortium name="International Brachypodium Initiative"/>
        </authorList>
    </citation>
    <scope>NUCLEOTIDE SEQUENCE [LARGE SCALE GENOMIC DNA]</scope>
    <source>
        <strain evidence="4">Bd21</strain>
        <strain evidence="5">cv. Bd21</strain>
    </source>
</reference>
<dbReference type="OrthoDB" id="1938584at2759"/>
<keyword evidence="6" id="KW-1185">Reference proteome</keyword>
<dbReference type="Gramene" id="KQK05307">
    <property type="protein sequence ID" value="KQK05307"/>
    <property type="gene ID" value="BRADI_2g19350v3"/>
</dbReference>
<gene>
    <name evidence="5" type="primary">LOC100823048</name>
    <name evidence="4" type="ORF">BRADI_2g19350v3</name>
</gene>
<evidence type="ECO:0000313" key="5">
    <source>
        <dbReference type="EnsemblPlants" id="KQK05307"/>
    </source>
</evidence>
<dbReference type="PANTHER" id="PTHR33172:SF35">
    <property type="entry name" value="OXIDATIVE STRESS 3"/>
    <property type="match status" value="1"/>
</dbReference>
<accession>I1HHF7</accession>
<dbReference type="Proteomes" id="UP000008810">
    <property type="component" value="Chromosome 2"/>
</dbReference>
<dbReference type="OMA" id="MYEEGED"/>
<evidence type="ECO:0000256" key="1">
    <source>
        <dbReference type="ARBA" id="ARBA00004123"/>
    </source>
</evidence>
<dbReference type="eggNOG" id="ENOG502S7SF">
    <property type="taxonomic scope" value="Eukaryota"/>
</dbReference>
<evidence type="ECO:0000256" key="3">
    <source>
        <dbReference type="SAM" id="MobiDB-lite"/>
    </source>
</evidence>
<reference evidence="4" key="2">
    <citation type="submission" date="2017-06" db="EMBL/GenBank/DDBJ databases">
        <title>WGS assembly of Brachypodium distachyon.</title>
        <authorList>
            <consortium name="The International Brachypodium Initiative"/>
            <person name="Lucas S."/>
            <person name="Harmon-Smith M."/>
            <person name="Lail K."/>
            <person name="Tice H."/>
            <person name="Grimwood J."/>
            <person name="Bruce D."/>
            <person name="Barry K."/>
            <person name="Shu S."/>
            <person name="Lindquist E."/>
            <person name="Wang M."/>
            <person name="Pitluck S."/>
            <person name="Vogel J.P."/>
            <person name="Garvin D.F."/>
            <person name="Mockler T.C."/>
            <person name="Schmutz J."/>
            <person name="Rokhsar D."/>
            <person name="Bevan M.W."/>
        </authorList>
    </citation>
    <scope>NUCLEOTIDE SEQUENCE</scope>
    <source>
        <strain evidence="4">Bd21</strain>
    </source>
</reference>
<organism evidence="5">
    <name type="scientific">Brachypodium distachyon</name>
    <name type="common">Purple false brome</name>
    <name type="synonym">Trachynia distachya</name>
    <dbReference type="NCBI Taxonomy" id="15368"/>
    <lineage>
        <taxon>Eukaryota</taxon>
        <taxon>Viridiplantae</taxon>
        <taxon>Streptophyta</taxon>
        <taxon>Embryophyta</taxon>
        <taxon>Tracheophyta</taxon>
        <taxon>Spermatophyta</taxon>
        <taxon>Magnoliopsida</taxon>
        <taxon>Liliopsida</taxon>
        <taxon>Poales</taxon>
        <taxon>Poaceae</taxon>
        <taxon>BOP clade</taxon>
        <taxon>Pooideae</taxon>
        <taxon>Stipodae</taxon>
        <taxon>Brachypodieae</taxon>
        <taxon>Brachypodium</taxon>
    </lineage>
</organism>
<dbReference type="GeneID" id="100823048"/>
<feature type="region of interest" description="Disordered" evidence="3">
    <location>
        <begin position="105"/>
        <end position="127"/>
    </location>
</feature>
<dbReference type="PANTHER" id="PTHR33172">
    <property type="entry name" value="OS08G0516900 PROTEIN"/>
    <property type="match status" value="1"/>
</dbReference>
<dbReference type="RefSeq" id="XP_003566020.1">
    <property type="nucleotide sequence ID" value="XM_003565972.3"/>
</dbReference>
<dbReference type="KEGG" id="bdi:100823048"/>
<name>I1HHF7_BRADI</name>
<keyword evidence="2" id="KW-0539">Nucleus</keyword>
<dbReference type="STRING" id="15368.I1HHF7"/>
<proteinExistence type="predicted"/>
<dbReference type="EnsemblPlants" id="KQK05307">
    <property type="protein sequence ID" value="KQK05307"/>
    <property type="gene ID" value="BRADI_2g19350v3"/>
</dbReference>
<protein>
    <submittedName>
        <fullName evidence="4 5">Uncharacterized protein</fullName>
    </submittedName>
</protein>
<comment type="subcellular location">
    <subcellularLocation>
        <location evidence="1">Nucleus</location>
    </subcellularLocation>
</comment>
<dbReference type="EMBL" id="CM000881">
    <property type="protein sequence ID" value="KQK05307.1"/>
    <property type="molecule type" value="Genomic_DNA"/>
</dbReference>
<sequence>MSCRRGEDLAAAARHRQEDHDDELFEAASSSGEESADEEDRFPDQESTARRPPAPPQPLRRMNSDSVYDMSGMTAQLPAKKGLSMYYQGKSQSFACMTEVRSLEDLQKKEKKKTPRARGEQSSNKMKPCKSYAALGAMAGSNKAAGSCANLSQLMDGNGFMAAPRIPVNENCCYRQ</sequence>
<dbReference type="InterPro" id="IPR051992">
    <property type="entry name" value="OxStress_Response_Reg"/>
</dbReference>
<evidence type="ECO:0000256" key="2">
    <source>
        <dbReference type="ARBA" id="ARBA00023242"/>
    </source>
</evidence>
<feature type="region of interest" description="Disordered" evidence="3">
    <location>
        <begin position="1"/>
        <end position="70"/>
    </location>
</feature>
<reference evidence="5" key="3">
    <citation type="submission" date="2018-08" db="UniProtKB">
        <authorList>
            <consortium name="EnsemblPlants"/>
        </authorList>
    </citation>
    <scope>IDENTIFICATION</scope>
    <source>
        <strain evidence="5">cv. Bd21</strain>
    </source>
</reference>
<dbReference type="GO" id="GO:0005634">
    <property type="term" value="C:nucleus"/>
    <property type="evidence" value="ECO:0007669"/>
    <property type="project" value="UniProtKB-SubCell"/>
</dbReference>
<dbReference type="GO" id="GO:0006950">
    <property type="term" value="P:response to stress"/>
    <property type="evidence" value="ECO:0007669"/>
    <property type="project" value="UniProtKB-ARBA"/>
</dbReference>
<evidence type="ECO:0000313" key="4">
    <source>
        <dbReference type="EMBL" id="KQK05307.1"/>
    </source>
</evidence>
<dbReference type="AlphaFoldDB" id="I1HHF7"/>
<dbReference type="HOGENOM" id="CLU_082868_3_0_1"/>
<evidence type="ECO:0000313" key="6">
    <source>
        <dbReference type="Proteomes" id="UP000008810"/>
    </source>
</evidence>